<dbReference type="GO" id="GO:0006935">
    <property type="term" value="P:chemotaxis"/>
    <property type="evidence" value="ECO:0007669"/>
    <property type="project" value="InterPro"/>
</dbReference>
<dbReference type="EMBL" id="AP028947">
    <property type="protein sequence ID" value="BET25546.1"/>
    <property type="molecule type" value="Genomic_DNA"/>
</dbReference>
<gene>
    <name evidence="7" type="ORF">RGQ30_10470</name>
</gene>
<evidence type="ECO:0000259" key="5">
    <source>
        <dbReference type="PROSITE" id="PS50111"/>
    </source>
</evidence>
<feature type="transmembrane region" description="Helical" evidence="4">
    <location>
        <begin position="54"/>
        <end position="76"/>
    </location>
</feature>
<keyword evidence="1 3" id="KW-0807">Transducer</keyword>
<keyword evidence="4" id="KW-0812">Transmembrane</keyword>
<evidence type="ECO:0000256" key="2">
    <source>
        <dbReference type="ARBA" id="ARBA00029447"/>
    </source>
</evidence>
<keyword evidence="8" id="KW-1185">Reference proteome</keyword>
<sequence length="581" mass="63969">MGSLYRSIEKSFFYTLTRKLLGNMAAIAVVVLLGYVAIYSWVTGKLSPEQAGDFRWMLSVALSATLLACAGAFFYLRHLIVRPVHLLSDRMDQLANGEGDLSVNLPTVTQDELSELAENYNAFMVRLRDLIHEIRRMTAQVSMESVRVSGSLKDASRTADKQGSITTEIFQAADLASNAMENVANSANYLSRATAEHLHTVNSSYRELLTVAEEMNMASGSLSSFGQTVEKLADTGKGIENIVKLINDISDQTNLLALNAAIEAARAGEQGRGFAVVADEVRGLAERVKSATGEIRGNITSMLSLVDETQSETREINQSILKGQKTISTSSSKFSGMVQSFDEMSVQINDVTQQVQAVKQINQEVSGKASEIRETAQSVINQTQESEKSSSELAAATDRIKELVARFKIGKGAYEKVIEQAIVAREQCKQILVDAMSNGHDIFDETYRAIPNSNPQKYSTCYDKAVERQLQGAYDQLVTNVPGSVFSLCVDRKGYAPTHNSKYSRPLTGDLKTDLVESRDKRMFSDPVGLRAAQNLMPWLLQTYRRDTGEVLNDLSLPIEIDGKHWGGIRLGFSPELLIKD</sequence>
<accession>A0AA86J0Y9</accession>
<dbReference type="InterPro" id="IPR004089">
    <property type="entry name" value="MCPsignal_dom"/>
</dbReference>
<dbReference type="Pfam" id="PF00672">
    <property type="entry name" value="HAMP"/>
    <property type="match status" value="1"/>
</dbReference>
<dbReference type="GO" id="GO:0016020">
    <property type="term" value="C:membrane"/>
    <property type="evidence" value="ECO:0007669"/>
    <property type="project" value="InterPro"/>
</dbReference>
<feature type="domain" description="HAMP" evidence="6">
    <location>
        <begin position="78"/>
        <end position="132"/>
    </location>
</feature>
<dbReference type="CDD" id="cd11386">
    <property type="entry name" value="MCP_signal"/>
    <property type="match status" value="1"/>
</dbReference>
<feature type="domain" description="Methyl-accepting transducer" evidence="5">
    <location>
        <begin position="137"/>
        <end position="373"/>
    </location>
</feature>
<evidence type="ECO:0000313" key="7">
    <source>
        <dbReference type="EMBL" id="BET25546.1"/>
    </source>
</evidence>
<proteinExistence type="inferred from homology"/>
<dbReference type="Pfam" id="PF00015">
    <property type="entry name" value="MCPsignal"/>
    <property type="match status" value="1"/>
</dbReference>
<dbReference type="GO" id="GO:0004888">
    <property type="term" value="F:transmembrane signaling receptor activity"/>
    <property type="evidence" value="ECO:0007669"/>
    <property type="project" value="InterPro"/>
</dbReference>
<reference evidence="7 8" key="1">
    <citation type="submission" date="2023-10" db="EMBL/GenBank/DDBJ databases">
        <title>Complete Genome Sequence of Limnobacter thiooxidans CS-K2T, Isolated from freshwater lake sediments in Bavaria, Germany.</title>
        <authorList>
            <person name="Naruki M."/>
            <person name="Watanabe A."/>
            <person name="Warashina T."/>
            <person name="Morita T."/>
            <person name="Arakawa K."/>
        </authorList>
    </citation>
    <scope>NUCLEOTIDE SEQUENCE [LARGE SCALE GENOMIC DNA]</scope>
    <source>
        <strain evidence="7 8">CS-K2</strain>
    </source>
</reference>
<protein>
    <submittedName>
        <fullName evidence="7">Methyl-accepting chemotaxis protein</fullName>
    </submittedName>
</protein>
<dbReference type="AlphaFoldDB" id="A0AA86J0Y9"/>
<dbReference type="RefSeq" id="WP_130556915.1">
    <property type="nucleotide sequence ID" value="NZ_AP028947.1"/>
</dbReference>
<keyword evidence="4" id="KW-1133">Transmembrane helix</keyword>
<comment type="similarity">
    <text evidence="2">Belongs to the methyl-accepting chemotaxis (MCP) protein family.</text>
</comment>
<dbReference type="SUPFAM" id="SSF58104">
    <property type="entry name" value="Methyl-accepting chemotaxis protein (MCP) signaling domain"/>
    <property type="match status" value="1"/>
</dbReference>
<dbReference type="KEGG" id="lto:RGQ30_10470"/>
<dbReference type="PANTHER" id="PTHR32089:SF112">
    <property type="entry name" value="LYSOZYME-LIKE PROTEIN-RELATED"/>
    <property type="match status" value="1"/>
</dbReference>
<dbReference type="PRINTS" id="PR00260">
    <property type="entry name" value="CHEMTRNSDUCR"/>
</dbReference>
<dbReference type="Gene3D" id="1.10.287.950">
    <property type="entry name" value="Methyl-accepting chemotaxis protein"/>
    <property type="match status" value="1"/>
</dbReference>
<feature type="transmembrane region" description="Helical" evidence="4">
    <location>
        <begin position="20"/>
        <end position="42"/>
    </location>
</feature>
<organism evidence="7 8">
    <name type="scientific">Limnobacter thiooxidans</name>
    <dbReference type="NCBI Taxonomy" id="131080"/>
    <lineage>
        <taxon>Bacteria</taxon>
        <taxon>Pseudomonadati</taxon>
        <taxon>Pseudomonadota</taxon>
        <taxon>Betaproteobacteria</taxon>
        <taxon>Burkholderiales</taxon>
        <taxon>Burkholderiaceae</taxon>
        <taxon>Limnobacter</taxon>
    </lineage>
</organism>
<dbReference type="Proteomes" id="UP001329151">
    <property type="component" value="Chromosome"/>
</dbReference>
<evidence type="ECO:0000256" key="4">
    <source>
        <dbReference type="SAM" id="Phobius"/>
    </source>
</evidence>
<evidence type="ECO:0000256" key="3">
    <source>
        <dbReference type="PROSITE-ProRule" id="PRU00284"/>
    </source>
</evidence>
<dbReference type="PROSITE" id="PS50111">
    <property type="entry name" value="CHEMOTAXIS_TRANSDUC_2"/>
    <property type="match status" value="1"/>
</dbReference>
<evidence type="ECO:0000313" key="8">
    <source>
        <dbReference type="Proteomes" id="UP001329151"/>
    </source>
</evidence>
<keyword evidence="4" id="KW-0472">Membrane</keyword>
<dbReference type="InterPro" id="IPR004090">
    <property type="entry name" value="Chemotax_Me-accpt_rcpt"/>
</dbReference>
<dbReference type="PANTHER" id="PTHR32089">
    <property type="entry name" value="METHYL-ACCEPTING CHEMOTAXIS PROTEIN MCPB"/>
    <property type="match status" value="1"/>
</dbReference>
<evidence type="ECO:0000259" key="6">
    <source>
        <dbReference type="PROSITE" id="PS50885"/>
    </source>
</evidence>
<dbReference type="CDD" id="cd06225">
    <property type="entry name" value="HAMP"/>
    <property type="match status" value="1"/>
</dbReference>
<dbReference type="InterPro" id="IPR003660">
    <property type="entry name" value="HAMP_dom"/>
</dbReference>
<dbReference type="SMART" id="SM00283">
    <property type="entry name" value="MA"/>
    <property type="match status" value="1"/>
</dbReference>
<evidence type="ECO:0000256" key="1">
    <source>
        <dbReference type="ARBA" id="ARBA00023224"/>
    </source>
</evidence>
<dbReference type="PROSITE" id="PS50885">
    <property type="entry name" value="HAMP"/>
    <property type="match status" value="1"/>
</dbReference>
<name>A0AA86J0Y9_9BURK</name>
<dbReference type="GO" id="GO:0007165">
    <property type="term" value="P:signal transduction"/>
    <property type="evidence" value="ECO:0007669"/>
    <property type="project" value="UniProtKB-KW"/>
</dbReference>
<dbReference type="SMART" id="SM00304">
    <property type="entry name" value="HAMP"/>
    <property type="match status" value="1"/>
</dbReference>